<evidence type="ECO:0000313" key="2">
    <source>
        <dbReference type="Proteomes" id="UP000321129"/>
    </source>
</evidence>
<name>A0A5C6ULV5_9SPHN</name>
<proteinExistence type="predicted"/>
<evidence type="ECO:0000313" key="1">
    <source>
        <dbReference type="EMBL" id="TXC73494.1"/>
    </source>
</evidence>
<reference evidence="1 2" key="1">
    <citation type="submission" date="2019-08" db="EMBL/GenBank/DDBJ databases">
        <title>Sphingorhabdus soil sp. nov., isolated from arctic soil.</title>
        <authorList>
            <person name="Liu Y."/>
        </authorList>
    </citation>
    <scope>NUCLEOTIDE SEQUENCE [LARGE SCALE GENOMIC DNA]</scope>
    <source>
        <strain evidence="1 2">D-2Q-5-6</strain>
    </source>
</reference>
<keyword evidence="2" id="KW-1185">Reference proteome</keyword>
<gene>
    <name evidence="1" type="ORF">FSZ31_01720</name>
</gene>
<dbReference type="AlphaFoldDB" id="A0A5C6ULV5"/>
<dbReference type="RefSeq" id="WP_147121331.1">
    <property type="nucleotide sequence ID" value="NZ_VOPY01000001.1"/>
</dbReference>
<accession>A0A5C6ULV5</accession>
<dbReference type="EMBL" id="VOPY01000001">
    <property type="protein sequence ID" value="TXC73494.1"/>
    <property type="molecule type" value="Genomic_DNA"/>
</dbReference>
<dbReference type="Proteomes" id="UP000321129">
    <property type="component" value="Unassembled WGS sequence"/>
</dbReference>
<organism evidence="1 2">
    <name type="scientific">Flavisphingopyxis soli</name>
    <dbReference type="NCBI Taxonomy" id="2601267"/>
    <lineage>
        <taxon>Bacteria</taxon>
        <taxon>Pseudomonadati</taxon>
        <taxon>Pseudomonadota</taxon>
        <taxon>Alphaproteobacteria</taxon>
        <taxon>Sphingomonadales</taxon>
        <taxon>Sphingopyxidaceae</taxon>
        <taxon>Flavisphingopyxis</taxon>
    </lineage>
</organism>
<dbReference type="OrthoDB" id="7595325at2"/>
<sequence>MHVQARDYSAQTSRSIGMGFAHPETRGYHVMFRSGTQNVCPGCGGSSWHVGRVTAECAYCLTALPIQQQQGCEGVGLFSSRGHDGSADVVEFAVA</sequence>
<comment type="caution">
    <text evidence="1">The sequence shown here is derived from an EMBL/GenBank/DDBJ whole genome shotgun (WGS) entry which is preliminary data.</text>
</comment>
<protein>
    <submittedName>
        <fullName evidence="1">Uncharacterized protein</fullName>
    </submittedName>
</protein>